<name>A0A1I3EFP2_9PLAN</name>
<dbReference type="RefSeq" id="WP_139228307.1">
    <property type="nucleotide sequence ID" value="NZ_FOQD01000004.1"/>
</dbReference>
<keyword evidence="2" id="KW-1185">Reference proteome</keyword>
<sequence>MSEAKHTPGPWKFEEGDRTRGMMSEVFKEADPQFRIGFVTCESHNSLQRAEDICNACLIAAAPELLEALVSAAQFCRACEESGRRPFNLTPLKQIEAAIAKATGVPLGWTSVET</sequence>
<protein>
    <submittedName>
        <fullName evidence="1">Uncharacterized protein</fullName>
    </submittedName>
</protein>
<dbReference type="STRING" id="1576369.SAMN05421753_104194"/>
<organism evidence="1 2">
    <name type="scientific">Planctomicrobium piriforme</name>
    <dbReference type="NCBI Taxonomy" id="1576369"/>
    <lineage>
        <taxon>Bacteria</taxon>
        <taxon>Pseudomonadati</taxon>
        <taxon>Planctomycetota</taxon>
        <taxon>Planctomycetia</taxon>
        <taxon>Planctomycetales</taxon>
        <taxon>Planctomycetaceae</taxon>
        <taxon>Planctomicrobium</taxon>
    </lineage>
</organism>
<evidence type="ECO:0000313" key="2">
    <source>
        <dbReference type="Proteomes" id="UP000199518"/>
    </source>
</evidence>
<dbReference type="Proteomes" id="UP000199518">
    <property type="component" value="Unassembled WGS sequence"/>
</dbReference>
<proteinExistence type="predicted"/>
<accession>A0A1I3EFP2</accession>
<evidence type="ECO:0000313" key="1">
    <source>
        <dbReference type="EMBL" id="SFH97521.1"/>
    </source>
</evidence>
<dbReference type="AlphaFoldDB" id="A0A1I3EFP2"/>
<gene>
    <name evidence="1" type="ORF">SAMN05421753_104194</name>
</gene>
<dbReference type="EMBL" id="FOQD01000004">
    <property type="protein sequence ID" value="SFH97521.1"/>
    <property type="molecule type" value="Genomic_DNA"/>
</dbReference>
<reference evidence="2" key="1">
    <citation type="submission" date="2016-10" db="EMBL/GenBank/DDBJ databases">
        <authorList>
            <person name="Varghese N."/>
            <person name="Submissions S."/>
        </authorList>
    </citation>
    <scope>NUCLEOTIDE SEQUENCE [LARGE SCALE GENOMIC DNA]</scope>
    <source>
        <strain evidence="2">DSM 26348</strain>
    </source>
</reference>